<dbReference type="AlphaFoldDB" id="A0A834W6C9"/>
<comment type="caution">
    <text evidence="1">The sequence shown here is derived from an EMBL/GenBank/DDBJ whole genome shotgun (WGS) entry which is preliminary data.</text>
</comment>
<proteinExistence type="predicted"/>
<organism evidence="1 2">
    <name type="scientific">Senna tora</name>
    <dbReference type="NCBI Taxonomy" id="362788"/>
    <lineage>
        <taxon>Eukaryota</taxon>
        <taxon>Viridiplantae</taxon>
        <taxon>Streptophyta</taxon>
        <taxon>Embryophyta</taxon>
        <taxon>Tracheophyta</taxon>
        <taxon>Spermatophyta</taxon>
        <taxon>Magnoliopsida</taxon>
        <taxon>eudicotyledons</taxon>
        <taxon>Gunneridae</taxon>
        <taxon>Pentapetalae</taxon>
        <taxon>rosids</taxon>
        <taxon>fabids</taxon>
        <taxon>Fabales</taxon>
        <taxon>Fabaceae</taxon>
        <taxon>Caesalpinioideae</taxon>
        <taxon>Cassia clade</taxon>
        <taxon>Senna</taxon>
    </lineage>
</organism>
<reference evidence="1" key="1">
    <citation type="submission" date="2020-09" db="EMBL/GenBank/DDBJ databases">
        <title>Genome-Enabled Discovery of Anthraquinone Biosynthesis in Senna tora.</title>
        <authorList>
            <person name="Kang S.-H."/>
            <person name="Pandey R.P."/>
            <person name="Lee C.-M."/>
            <person name="Sim J.-S."/>
            <person name="Jeong J.-T."/>
            <person name="Choi B.-S."/>
            <person name="Jung M."/>
            <person name="Ginzburg D."/>
            <person name="Zhao K."/>
            <person name="Won S.Y."/>
            <person name="Oh T.-J."/>
            <person name="Yu Y."/>
            <person name="Kim N.-H."/>
            <person name="Lee O.R."/>
            <person name="Lee T.-H."/>
            <person name="Bashyal P."/>
            <person name="Kim T.-S."/>
            <person name="Lee W.-H."/>
            <person name="Kawkins C."/>
            <person name="Kim C.-K."/>
            <person name="Kim J.S."/>
            <person name="Ahn B.O."/>
            <person name="Rhee S.Y."/>
            <person name="Sohng J.K."/>
        </authorList>
    </citation>
    <scope>NUCLEOTIDE SEQUENCE</scope>
    <source>
        <tissue evidence="1">Leaf</tissue>
    </source>
</reference>
<evidence type="ECO:0000313" key="1">
    <source>
        <dbReference type="EMBL" id="KAF7810003.1"/>
    </source>
</evidence>
<keyword evidence="2" id="KW-1185">Reference proteome</keyword>
<evidence type="ECO:0000313" key="2">
    <source>
        <dbReference type="Proteomes" id="UP000634136"/>
    </source>
</evidence>
<name>A0A834W6C9_9FABA</name>
<accession>A0A834W6C9</accession>
<sequence length="44" mass="5152">MDDIFDSSELIQKYAVLDPENLQVQEILDSLRLKFKMELALEPL</sequence>
<dbReference type="Proteomes" id="UP000634136">
    <property type="component" value="Unassembled WGS sequence"/>
</dbReference>
<protein>
    <submittedName>
        <fullName evidence="1">Protein LTO1-like protein</fullName>
    </submittedName>
</protein>
<gene>
    <name evidence="1" type="ORF">G2W53_036746</name>
</gene>
<dbReference type="EMBL" id="JAAIUW010000011">
    <property type="protein sequence ID" value="KAF7810003.1"/>
    <property type="molecule type" value="Genomic_DNA"/>
</dbReference>